<feature type="transmembrane region" description="Helical" evidence="1">
    <location>
        <begin position="100"/>
        <end position="124"/>
    </location>
</feature>
<keyword evidence="1" id="KW-0472">Membrane</keyword>
<feature type="non-terminal residue" evidence="2">
    <location>
        <position position="206"/>
    </location>
</feature>
<comment type="caution">
    <text evidence="2">The sequence shown here is derived from an EMBL/GenBank/DDBJ whole genome shotgun (WGS) entry which is preliminary data.</text>
</comment>
<dbReference type="PANTHER" id="PTHR31186:SF1">
    <property type="entry name" value="MODULATOR OF SMOOTHENED PROTEIN"/>
    <property type="match status" value="1"/>
</dbReference>
<gene>
    <name evidence="2" type="ORF">MNOR_LOCUS20294</name>
</gene>
<dbReference type="InterPro" id="IPR037663">
    <property type="entry name" value="Mosmo"/>
</dbReference>
<dbReference type="EMBL" id="CAXKWB010015590">
    <property type="protein sequence ID" value="CAL4114102.1"/>
    <property type="molecule type" value="Genomic_DNA"/>
</dbReference>
<feature type="transmembrane region" description="Helical" evidence="1">
    <location>
        <begin position="181"/>
        <end position="203"/>
    </location>
</feature>
<keyword evidence="1" id="KW-1133">Transmembrane helix</keyword>
<dbReference type="GO" id="GO:0045879">
    <property type="term" value="P:negative regulation of smoothened signaling pathway"/>
    <property type="evidence" value="ECO:0007669"/>
    <property type="project" value="TreeGrafter"/>
</dbReference>
<feature type="transmembrane region" description="Helical" evidence="1">
    <location>
        <begin position="43"/>
        <end position="67"/>
    </location>
</feature>
<dbReference type="PANTHER" id="PTHR31186">
    <property type="entry name" value="MODULATOR OF SMOOTHENED PROTEIN"/>
    <property type="match status" value="1"/>
</dbReference>
<keyword evidence="3" id="KW-1185">Reference proteome</keyword>
<dbReference type="AlphaFoldDB" id="A0AAV2R602"/>
<keyword evidence="1" id="KW-0812">Transmembrane</keyword>
<evidence type="ECO:0000313" key="2">
    <source>
        <dbReference type="EMBL" id="CAL4114102.1"/>
    </source>
</evidence>
<sequence length="206" mass="22550">MGFYHAGGFKIYVSKLVLSTLVMGGDPPSITVALLSISQQFRVLTGCVCIQVDLFATVGFSIGGWFLSDVLGDTRLGLLWTCETLYNRKEVCYSPSLGGAWLVTLACVLLGCACVTATVVLLALSHCRLTMHVMTYARWLGFTAMVLFCLAAVVFPMGFYVEEIGGEPYQLPNSFQVGYSYIFFVLALWMTVVSELFAGKVCLPHF</sequence>
<protein>
    <submittedName>
        <fullName evidence="2">Uncharacterized protein</fullName>
    </submittedName>
</protein>
<evidence type="ECO:0000256" key="1">
    <source>
        <dbReference type="SAM" id="Phobius"/>
    </source>
</evidence>
<reference evidence="2 3" key="1">
    <citation type="submission" date="2024-05" db="EMBL/GenBank/DDBJ databases">
        <authorList>
            <person name="Wallberg A."/>
        </authorList>
    </citation>
    <scope>NUCLEOTIDE SEQUENCE [LARGE SCALE GENOMIC DNA]</scope>
</reference>
<proteinExistence type="predicted"/>
<evidence type="ECO:0000313" key="3">
    <source>
        <dbReference type="Proteomes" id="UP001497623"/>
    </source>
</evidence>
<name>A0AAV2R602_MEGNR</name>
<dbReference type="GO" id="GO:0060170">
    <property type="term" value="C:ciliary membrane"/>
    <property type="evidence" value="ECO:0007669"/>
    <property type="project" value="TreeGrafter"/>
</dbReference>
<dbReference type="Proteomes" id="UP001497623">
    <property type="component" value="Unassembled WGS sequence"/>
</dbReference>
<organism evidence="2 3">
    <name type="scientific">Meganyctiphanes norvegica</name>
    <name type="common">Northern krill</name>
    <name type="synonym">Thysanopoda norvegica</name>
    <dbReference type="NCBI Taxonomy" id="48144"/>
    <lineage>
        <taxon>Eukaryota</taxon>
        <taxon>Metazoa</taxon>
        <taxon>Ecdysozoa</taxon>
        <taxon>Arthropoda</taxon>
        <taxon>Crustacea</taxon>
        <taxon>Multicrustacea</taxon>
        <taxon>Malacostraca</taxon>
        <taxon>Eumalacostraca</taxon>
        <taxon>Eucarida</taxon>
        <taxon>Euphausiacea</taxon>
        <taxon>Euphausiidae</taxon>
        <taxon>Meganyctiphanes</taxon>
    </lineage>
</organism>
<dbReference type="Pfam" id="PF18800">
    <property type="entry name" value="Atthog"/>
    <property type="match status" value="1"/>
</dbReference>
<feature type="transmembrane region" description="Helical" evidence="1">
    <location>
        <begin position="136"/>
        <end position="161"/>
    </location>
</feature>
<dbReference type="GO" id="GO:0005794">
    <property type="term" value="C:Golgi apparatus"/>
    <property type="evidence" value="ECO:0007669"/>
    <property type="project" value="TreeGrafter"/>
</dbReference>
<accession>A0AAV2R602</accession>